<evidence type="ECO:0000313" key="5">
    <source>
        <dbReference type="EMBL" id="GAA0914136.1"/>
    </source>
</evidence>
<dbReference type="PROSITE" id="PS50949">
    <property type="entry name" value="HTH_GNTR"/>
    <property type="match status" value="2"/>
</dbReference>
<sequence>MGGVPVFRQIADIVRIRIRSGEYPAGAVLPSGVSFGQEFGVSRTTIYRALMILSGEGLIEVIPSKGRVVTGGIPVLSYQYLRIIRDLTRQIRQGELCVGTRLPSEANLRRRYGVGRNTVRRALAVLEEDGWVWGSQGARRTVRRSL</sequence>
<feature type="domain" description="HTH gntR-type" evidence="4">
    <location>
        <begin position="77"/>
        <end position="145"/>
    </location>
</feature>
<dbReference type="PANTHER" id="PTHR44846:SF17">
    <property type="entry name" value="GNTR-FAMILY TRANSCRIPTIONAL REGULATOR"/>
    <property type="match status" value="1"/>
</dbReference>
<comment type="caution">
    <text evidence="5">The sequence shown here is derived from an EMBL/GenBank/DDBJ whole genome shotgun (WGS) entry which is preliminary data.</text>
</comment>
<dbReference type="EMBL" id="BAAAHQ010000001">
    <property type="protein sequence ID" value="GAA0914136.1"/>
    <property type="molecule type" value="Genomic_DNA"/>
</dbReference>
<evidence type="ECO:0000256" key="1">
    <source>
        <dbReference type="ARBA" id="ARBA00023015"/>
    </source>
</evidence>
<dbReference type="InterPro" id="IPR036390">
    <property type="entry name" value="WH_DNA-bd_sf"/>
</dbReference>
<keyword evidence="1" id="KW-0805">Transcription regulation</keyword>
<proteinExistence type="predicted"/>
<organism evidence="5 6">
    <name type="scientific">Nonomuraea longicatena</name>
    <dbReference type="NCBI Taxonomy" id="83682"/>
    <lineage>
        <taxon>Bacteria</taxon>
        <taxon>Bacillati</taxon>
        <taxon>Actinomycetota</taxon>
        <taxon>Actinomycetes</taxon>
        <taxon>Streptosporangiales</taxon>
        <taxon>Streptosporangiaceae</taxon>
        <taxon>Nonomuraea</taxon>
    </lineage>
</organism>
<dbReference type="SUPFAM" id="SSF46785">
    <property type="entry name" value="Winged helix' DNA-binding domain"/>
    <property type="match status" value="2"/>
</dbReference>
<dbReference type="CDD" id="cd07377">
    <property type="entry name" value="WHTH_GntR"/>
    <property type="match status" value="2"/>
</dbReference>
<keyword evidence="3" id="KW-0804">Transcription</keyword>
<dbReference type="SMART" id="SM00345">
    <property type="entry name" value="HTH_GNTR"/>
    <property type="match status" value="2"/>
</dbReference>
<evidence type="ECO:0000259" key="4">
    <source>
        <dbReference type="PROSITE" id="PS50949"/>
    </source>
</evidence>
<evidence type="ECO:0000256" key="2">
    <source>
        <dbReference type="ARBA" id="ARBA00023125"/>
    </source>
</evidence>
<protein>
    <recommendedName>
        <fullName evidence="4">HTH gntR-type domain-containing protein</fullName>
    </recommendedName>
</protein>
<dbReference type="Pfam" id="PF00392">
    <property type="entry name" value="GntR"/>
    <property type="match status" value="2"/>
</dbReference>
<dbReference type="InterPro" id="IPR036388">
    <property type="entry name" value="WH-like_DNA-bd_sf"/>
</dbReference>
<dbReference type="InterPro" id="IPR000524">
    <property type="entry name" value="Tscrpt_reg_HTH_GntR"/>
</dbReference>
<dbReference type="InterPro" id="IPR050679">
    <property type="entry name" value="Bact_HTH_transcr_reg"/>
</dbReference>
<name>A0ABP3Z2X1_9ACTN</name>
<evidence type="ECO:0000256" key="3">
    <source>
        <dbReference type="ARBA" id="ARBA00023163"/>
    </source>
</evidence>
<dbReference type="PRINTS" id="PR00035">
    <property type="entry name" value="HTHGNTR"/>
</dbReference>
<dbReference type="Gene3D" id="1.10.10.10">
    <property type="entry name" value="Winged helix-like DNA-binding domain superfamily/Winged helix DNA-binding domain"/>
    <property type="match status" value="2"/>
</dbReference>
<evidence type="ECO:0000313" key="6">
    <source>
        <dbReference type="Proteomes" id="UP001501578"/>
    </source>
</evidence>
<keyword evidence="6" id="KW-1185">Reference proteome</keyword>
<dbReference type="Proteomes" id="UP001501578">
    <property type="component" value="Unassembled WGS sequence"/>
</dbReference>
<keyword evidence="2" id="KW-0238">DNA-binding</keyword>
<gene>
    <name evidence="5" type="ORF">GCM10009560_07240</name>
</gene>
<accession>A0ABP3Z2X1</accession>
<feature type="domain" description="HTH gntR-type" evidence="4">
    <location>
        <begin position="4"/>
        <end position="72"/>
    </location>
</feature>
<reference evidence="6" key="1">
    <citation type="journal article" date="2019" name="Int. J. Syst. Evol. Microbiol.">
        <title>The Global Catalogue of Microorganisms (GCM) 10K type strain sequencing project: providing services to taxonomists for standard genome sequencing and annotation.</title>
        <authorList>
            <consortium name="The Broad Institute Genomics Platform"/>
            <consortium name="The Broad Institute Genome Sequencing Center for Infectious Disease"/>
            <person name="Wu L."/>
            <person name="Ma J."/>
        </authorList>
    </citation>
    <scope>NUCLEOTIDE SEQUENCE [LARGE SCALE GENOMIC DNA]</scope>
    <source>
        <strain evidence="6">JCM 11136</strain>
    </source>
</reference>
<dbReference type="PANTHER" id="PTHR44846">
    <property type="entry name" value="MANNOSYL-D-GLYCERATE TRANSPORT/METABOLISM SYSTEM REPRESSOR MNGR-RELATED"/>
    <property type="match status" value="1"/>
</dbReference>